<dbReference type="AlphaFoldDB" id="A0A6J4RZ85"/>
<feature type="region of interest" description="Disordered" evidence="1">
    <location>
        <begin position="353"/>
        <end position="382"/>
    </location>
</feature>
<keyword evidence="2" id="KW-1133">Transmembrane helix</keyword>
<feature type="region of interest" description="Disordered" evidence="1">
    <location>
        <begin position="1"/>
        <end position="156"/>
    </location>
</feature>
<evidence type="ECO:0000256" key="2">
    <source>
        <dbReference type="SAM" id="Phobius"/>
    </source>
</evidence>
<evidence type="ECO:0000259" key="3">
    <source>
        <dbReference type="PROSITE" id="PS50887"/>
    </source>
</evidence>
<feature type="compositionally biased region" description="Pro residues" evidence="1">
    <location>
        <begin position="8"/>
        <end position="44"/>
    </location>
</feature>
<dbReference type="PROSITE" id="PS50887">
    <property type="entry name" value="GGDEF"/>
    <property type="match status" value="1"/>
</dbReference>
<dbReference type="InterPro" id="IPR050469">
    <property type="entry name" value="Diguanylate_Cyclase"/>
</dbReference>
<dbReference type="InterPro" id="IPR043128">
    <property type="entry name" value="Rev_trsase/Diguanyl_cyclase"/>
</dbReference>
<feature type="compositionally biased region" description="Low complexity" evidence="1">
    <location>
        <begin position="73"/>
        <end position="82"/>
    </location>
</feature>
<reference evidence="4" key="1">
    <citation type="submission" date="2020-02" db="EMBL/GenBank/DDBJ databases">
        <authorList>
            <person name="Meier V. D."/>
        </authorList>
    </citation>
    <scope>NUCLEOTIDE SEQUENCE</scope>
    <source>
        <strain evidence="4">AVDCRST_MAG45</strain>
    </source>
</reference>
<feature type="compositionally biased region" description="Low complexity" evidence="1">
    <location>
        <begin position="135"/>
        <end position="156"/>
    </location>
</feature>
<feature type="transmembrane region" description="Helical" evidence="2">
    <location>
        <begin position="178"/>
        <end position="199"/>
    </location>
</feature>
<evidence type="ECO:0000313" key="4">
    <source>
        <dbReference type="EMBL" id="CAA9480822.1"/>
    </source>
</evidence>
<dbReference type="GO" id="GO:1902201">
    <property type="term" value="P:negative regulation of bacterial-type flagellum-dependent cell motility"/>
    <property type="evidence" value="ECO:0007669"/>
    <property type="project" value="TreeGrafter"/>
</dbReference>
<proteinExistence type="predicted"/>
<organism evidence="4">
    <name type="scientific">uncultured Solirubrobacterales bacterium</name>
    <dbReference type="NCBI Taxonomy" id="768556"/>
    <lineage>
        <taxon>Bacteria</taxon>
        <taxon>Bacillati</taxon>
        <taxon>Actinomycetota</taxon>
        <taxon>Thermoleophilia</taxon>
        <taxon>Solirubrobacterales</taxon>
        <taxon>environmental samples</taxon>
    </lineage>
</organism>
<name>A0A6J4RZ85_9ACTN</name>
<dbReference type="GO" id="GO:0005886">
    <property type="term" value="C:plasma membrane"/>
    <property type="evidence" value="ECO:0007669"/>
    <property type="project" value="TreeGrafter"/>
</dbReference>
<evidence type="ECO:0000256" key="1">
    <source>
        <dbReference type="SAM" id="MobiDB-lite"/>
    </source>
</evidence>
<dbReference type="CDD" id="cd01949">
    <property type="entry name" value="GGDEF"/>
    <property type="match status" value="1"/>
</dbReference>
<feature type="compositionally biased region" description="Basic and acidic residues" evidence="1">
    <location>
        <begin position="119"/>
        <end position="134"/>
    </location>
</feature>
<dbReference type="PANTHER" id="PTHR45138">
    <property type="entry name" value="REGULATORY COMPONENTS OF SENSORY TRANSDUCTION SYSTEM"/>
    <property type="match status" value="1"/>
</dbReference>
<dbReference type="InterPro" id="IPR000160">
    <property type="entry name" value="GGDEF_dom"/>
</dbReference>
<dbReference type="PANTHER" id="PTHR45138:SF9">
    <property type="entry name" value="DIGUANYLATE CYCLASE DGCM-RELATED"/>
    <property type="match status" value="1"/>
</dbReference>
<sequence>MGGSPTEVTPPEPTPPPPILPEPPPPLDAHPPLRLEPPTVPQPPESEAELPHPESAVLAPDLRSPTGPPVAAPPAQSRPPSSTNVDPRSRSDRPAGSRPRAAATRAPNPSAGRGPSDARGARRVDRPRRGERRPSPLGAASPPAPARSPAATARGTGLDDALRDLGKAAERLVSYIPLPVRVALVAGLLAALALLAMLVRERRRSRRVERLALRDPLTGLPNRLAFDHRSALDWERAKRYERPIGVLVLDIDGFKAVNDAHGHRAGDCLLRDLARALAGRVRRSDLLARLGGDEFVVLTEETGRSGLEALARSLEQAVDGLPVEGLSIGWAQREPDDAEFWDVLHRADTAMYRHKHGQRGPAGPLDEADPPGEPTLAPLQAS</sequence>
<dbReference type="Gene3D" id="3.30.70.270">
    <property type="match status" value="1"/>
</dbReference>
<accession>A0A6J4RZ85</accession>
<gene>
    <name evidence="4" type="ORF">AVDCRST_MAG45-160</name>
</gene>
<protein>
    <submittedName>
        <fullName evidence="4">Diguanylate cyclase/phosphodiesterase (GGDEF &amp; EAL domains) with PAS/PAC sensor(S)</fullName>
    </submittedName>
</protein>
<keyword evidence="2" id="KW-0472">Membrane</keyword>
<dbReference type="GO" id="GO:0043709">
    <property type="term" value="P:cell adhesion involved in single-species biofilm formation"/>
    <property type="evidence" value="ECO:0007669"/>
    <property type="project" value="TreeGrafter"/>
</dbReference>
<dbReference type="EMBL" id="CADCVU010000012">
    <property type="protein sequence ID" value="CAA9480822.1"/>
    <property type="molecule type" value="Genomic_DNA"/>
</dbReference>
<dbReference type="NCBIfam" id="TIGR00254">
    <property type="entry name" value="GGDEF"/>
    <property type="match status" value="1"/>
</dbReference>
<dbReference type="SUPFAM" id="SSF55073">
    <property type="entry name" value="Nucleotide cyclase"/>
    <property type="match status" value="1"/>
</dbReference>
<dbReference type="Pfam" id="PF00990">
    <property type="entry name" value="GGDEF"/>
    <property type="match status" value="1"/>
</dbReference>
<dbReference type="InterPro" id="IPR029787">
    <property type="entry name" value="Nucleotide_cyclase"/>
</dbReference>
<keyword evidence="2" id="KW-0812">Transmembrane</keyword>
<feature type="compositionally biased region" description="Low complexity" evidence="1">
    <location>
        <begin position="96"/>
        <end position="111"/>
    </location>
</feature>
<feature type="domain" description="GGDEF" evidence="3">
    <location>
        <begin position="242"/>
        <end position="367"/>
    </location>
</feature>
<dbReference type="SMART" id="SM00267">
    <property type="entry name" value="GGDEF"/>
    <property type="match status" value="1"/>
</dbReference>
<dbReference type="GO" id="GO:0052621">
    <property type="term" value="F:diguanylate cyclase activity"/>
    <property type="evidence" value="ECO:0007669"/>
    <property type="project" value="TreeGrafter"/>
</dbReference>